<accession>A0A317XLR3</accession>
<dbReference type="InterPro" id="IPR013749">
    <property type="entry name" value="PM/HMP-P_kinase-1"/>
</dbReference>
<dbReference type="AlphaFoldDB" id="A0A317XLR3"/>
<dbReference type="Pfam" id="PF03070">
    <property type="entry name" value="TENA_THI-4"/>
    <property type="match status" value="1"/>
</dbReference>
<dbReference type="Gene3D" id="3.40.1190.20">
    <property type="match status" value="1"/>
</dbReference>
<name>A0A317XLR3_9BASI</name>
<gene>
    <name evidence="4" type="ORF">BCV70DRAFT_202107</name>
</gene>
<feature type="region of interest" description="Disordered" evidence="1">
    <location>
        <begin position="237"/>
        <end position="259"/>
    </location>
</feature>
<dbReference type="PANTHER" id="PTHR20858:SF17">
    <property type="entry name" value="HYDROXYMETHYLPYRIMIDINE_PHOSPHOMETHYLPYRIMIDINE KINASE THI20-RELATED"/>
    <property type="match status" value="1"/>
</dbReference>
<dbReference type="Gene3D" id="1.20.910.10">
    <property type="entry name" value="Heme oxygenase-like"/>
    <property type="match status" value="1"/>
</dbReference>
<dbReference type="Pfam" id="PF08543">
    <property type="entry name" value="Phos_pyr_kin"/>
    <property type="match status" value="2"/>
</dbReference>
<dbReference type="SUPFAM" id="SSF53613">
    <property type="entry name" value="Ribokinase-like"/>
    <property type="match status" value="2"/>
</dbReference>
<dbReference type="InterPro" id="IPR004399">
    <property type="entry name" value="HMP/HMP-P_kinase_dom"/>
</dbReference>
<organism evidence="4 5">
    <name type="scientific">Testicularia cyperi</name>
    <dbReference type="NCBI Taxonomy" id="1882483"/>
    <lineage>
        <taxon>Eukaryota</taxon>
        <taxon>Fungi</taxon>
        <taxon>Dikarya</taxon>
        <taxon>Basidiomycota</taxon>
        <taxon>Ustilaginomycotina</taxon>
        <taxon>Ustilaginomycetes</taxon>
        <taxon>Ustilaginales</taxon>
        <taxon>Anthracoideaceae</taxon>
        <taxon>Testicularia</taxon>
    </lineage>
</organism>
<dbReference type="STRING" id="1882483.A0A317XLR3"/>
<dbReference type="SUPFAM" id="SSF48613">
    <property type="entry name" value="Heme oxygenase-like"/>
    <property type="match status" value="1"/>
</dbReference>
<sequence length="661" mass="71200">MSPPRVLTIAGSDSGGGAGIQADLKAFLSLGTYGLSVLTALTAQNTTGVSGIHACPPEFAVSQFDAVTSDIEIDAVKIGMLCNEGIVTAIAQRLQQWKEQDTRLGGKDVPVVLDPVMVSTSGSLLLSEGAIETLIRDFLPLCTLLTPNLPEARQLLKYATKIAADAPQHSSSSFPSNLELLPDADTMELPQMMAAAEKLASLGPLAVLVKGGHAQLKRVSIDEWVNSLPDSVEVLEPIRPPNTANGSAYPVRPGKSRGSDTKEAVAAVSTDDTQDLQLLAGMAGAQVSRRGNVVIVRTDQLPFSQVLNYGQGSEHLGEEGEPVICDVLFERTAAPKGRFTLFIKPMVRSKATHGTGCTLSSAVAASLAQGNSLVRAVSIGIDYVQKAISCGINDLGSGPGPLDHAFPFQPRGLSLVGQDTDGKPHLHQRFPLCRSLISHSRPAWSAFVQHPFVLGLADGSLNKDAFVWFMKQDYIFLRHYARVWAQAATSLTNTLDEIQTLSGMAQTLAHEAQLHLRLCESSFGVTRHELENRTMESAATLAYTRYVMEVGRSGDLLDLLVAVAPCMLGYAEVGLWLNEQTLTKNTIDPDYKAWIDAYADKEFQDATQKSIRLIEERAQADAPSPARLAGLQKIWNAACRLEAGMWDEAINSNLRRNIVEP</sequence>
<protein>
    <recommendedName>
        <fullName evidence="6">Phosphomethylpyrimidine kinase</fullName>
    </recommendedName>
</protein>
<evidence type="ECO:0000259" key="2">
    <source>
        <dbReference type="Pfam" id="PF03070"/>
    </source>
</evidence>
<reference evidence="4 5" key="1">
    <citation type="journal article" date="2018" name="Mol. Biol. Evol.">
        <title>Broad Genomic Sampling Reveals a Smut Pathogenic Ancestry of the Fungal Clade Ustilaginomycotina.</title>
        <authorList>
            <person name="Kijpornyongpan T."/>
            <person name="Mondo S.J."/>
            <person name="Barry K."/>
            <person name="Sandor L."/>
            <person name="Lee J."/>
            <person name="Lipzen A."/>
            <person name="Pangilinan J."/>
            <person name="LaButti K."/>
            <person name="Hainaut M."/>
            <person name="Henrissat B."/>
            <person name="Grigoriev I.V."/>
            <person name="Spatafora J.W."/>
            <person name="Aime M.C."/>
        </authorList>
    </citation>
    <scope>NUCLEOTIDE SEQUENCE [LARGE SCALE GENOMIC DNA]</scope>
    <source>
        <strain evidence="4 5">MCA 3645</strain>
    </source>
</reference>
<dbReference type="EMBL" id="KZ819199">
    <property type="protein sequence ID" value="PWY98328.1"/>
    <property type="molecule type" value="Genomic_DNA"/>
</dbReference>
<dbReference type="PANTHER" id="PTHR20858">
    <property type="entry name" value="PHOSPHOMETHYLPYRIMIDINE KINASE"/>
    <property type="match status" value="1"/>
</dbReference>
<evidence type="ECO:0008006" key="6">
    <source>
        <dbReference type="Google" id="ProtNLM"/>
    </source>
</evidence>
<dbReference type="CDD" id="cd01169">
    <property type="entry name" value="HMPP_kinase"/>
    <property type="match status" value="1"/>
</dbReference>
<feature type="domain" description="Thiaminase-2/PQQC" evidence="2">
    <location>
        <begin position="441"/>
        <end position="650"/>
    </location>
</feature>
<feature type="domain" description="Pyridoxamine kinase/Phosphomethylpyrimidine kinase" evidence="3">
    <location>
        <begin position="13"/>
        <end position="163"/>
    </location>
</feature>
<dbReference type="Proteomes" id="UP000246740">
    <property type="component" value="Unassembled WGS sequence"/>
</dbReference>
<evidence type="ECO:0000256" key="1">
    <source>
        <dbReference type="SAM" id="MobiDB-lite"/>
    </source>
</evidence>
<evidence type="ECO:0000313" key="5">
    <source>
        <dbReference type="Proteomes" id="UP000246740"/>
    </source>
</evidence>
<keyword evidence="5" id="KW-1185">Reference proteome</keyword>
<dbReference type="GO" id="GO:0009228">
    <property type="term" value="P:thiamine biosynthetic process"/>
    <property type="evidence" value="ECO:0007669"/>
    <property type="project" value="InterPro"/>
</dbReference>
<dbReference type="GO" id="GO:0008972">
    <property type="term" value="F:phosphomethylpyrimidine kinase activity"/>
    <property type="evidence" value="ECO:0007669"/>
    <property type="project" value="InterPro"/>
</dbReference>
<dbReference type="InParanoid" id="A0A317XLR3"/>
<feature type="domain" description="Pyridoxamine kinase/Phosphomethylpyrimidine kinase" evidence="3">
    <location>
        <begin position="315"/>
        <end position="402"/>
    </location>
</feature>
<dbReference type="OrthoDB" id="10028886at2759"/>
<dbReference type="GO" id="GO:0008902">
    <property type="term" value="F:hydroxymethylpyrimidine kinase activity"/>
    <property type="evidence" value="ECO:0007669"/>
    <property type="project" value="TreeGrafter"/>
</dbReference>
<proteinExistence type="predicted"/>
<dbReference type="FunCoup" id="A0A317XLR3">
    <property type="interactions" value="194"/>
</dbReference>
<dbReference type="GO" id="GO:0005829">
    <property type="term" value="C:cytosol"/>
    <property type="evidence" value="ECO:0007669"/>
    <property type="project" value="TreeGrafter"/>
</dbReference>
<dbReference type="CDD" id="cd19367">
    <property type="entry name" value="TenA_C_ScTHI20-like"/>
    <property type="match status" value="1"/>
</dbReference>
<dbReference type="InterPro" id="IPR004305">
    <property type="entry name" value="Thiaminase-2/PQQC"/>
</dbReference>
<evidence type="ECO:0000259" key="3">
    <source>
        <dbReference type="Pfam" id="PF08543"/>
    </source>
</evidence>
<evidence type="ECO:0000313" key="4">
    <source>
        <dbReference type="EMBL" id="PWY98328.1"/>
    </source>
</evidence>
<dbReference type="InterPro" id="IPR016084">
    <property type="entry name" value="Haem_Oase-like_multi-hlx"/>
</dbReference>
<dbReference type="InterPro" id="IPR029056">
    <property type="entry name" value="Ribokinase-like"/>
</dbReference>